<sequence>MRFARKVWKLLVAVKDALALLFLVGFFGLIYVALAARPAPGQVEDGALLLRLDGTVVEEKAKADPFALLLASGGEVREFQVRDVARALRLAAGDKRIKVVVLDLSRFLGGRYVHLHEIGEAMDAVRKAGKPVLAYANVYADDGVQLAAHASEAWVDPMGGAFVGGPGGSLLFYKGLFDRFKVNAHVYRVGTYKSAVEPYMRADLSPEAREDLQFVLDAQWDAYRAEIARARPKARLDRMTGDPVAWMRAAGGDMAQAAKAAGLIDRIGDKTEFDARVEEIAGASSVSRPDDDAPKYAHTGLDTWLAANPVAKDGAAIGVITIAGEIVDGDAGPGTAGGDRIARLLDENREDGMKALVVRIDSPGGSVMASERIRRALARWREAKIPVVVSMGSMAASGGYWVATPGQRVFAEPATITGSIGVFAVITSFEKTLADFGLTSDRVGTTPLSAQPDVLGGFSPEVDGLMQGSVEDIYGKFLGIVGKARGKTPQQVDAIAQGRVWPGAEAQRIGLVDQMGGLDAALAHAARLGGVGNGKWHAEYLEDEEDPFTAMLESFASGTQEQAAAEATDFAALVALRQQLHQRQALARVEGLLGARGVQAYCLECAASPDYRSLARPAPEGSSLAMLARLVGWK</sequence>
<accession>A0ABV6CUZ2</accession>
<evidence type="ECO:0000313" key="7">
    <source>
        <dbReference type="Proteomes" id="UP001589798"/>
    </source>
</evidence>
<comment type="caution">
    <text evidence="6">The sequence shown here is derived from an EMBL/GenBank/DDBJ whole genome shotgun (WGS) entry which is preliminary data.</text>
</comment>
<keyword evidence="7" id="KW-1185">Reference proteome</keyword>
<gene>
    <name evidence="6" type="primary">sppA</name>
    <name evidence="6" type="ORF">ACFFJC_08160</name>
</gene>
<dbReference type="Proteomes" id="UP001589798">
    <property type="component" value="Unassembled WGS sequence"/>
</dbReference>
<dbReference type="PIRSF" id="PIRSF001217">
    <property type="entry name" value="Protease_4_SppA"/>
    <property type="match status" value="1"/>
</dbReference>
<organism evidence="6 7">
    <name type="scientific">Novosphingobium soli</name>
    <dbReference type="NCBI Taxonomy" id="574956"/>
    <lineage>
        <taxon>Bacteria</taxon>
        <taxon>Pseudomonadati</taxon>
        <taxon>Pseudomonadota</taxon>
        <taxon>Alphaproteobacteria</taxon>
        <taxon>Sphingomonadales</taxon>
        <taxon>Sphingomonadaceae</taxon>
        <taxon>Novosphingobium</taxon>
    </lineage>
</organism>
<evidence type="ECO:0000256" key="3">
    <source>
        <dbReference type="ARBA" id="ARBA00022801"/>
    </source>
</evidence>
<dbReference type="PANTHER" id="PTHR33209:SF1">
    <property type="entry name" value="PEPTIDASE S49 DOMAIN-CONTAINING PROTEIN"/>
    <property type="match status" value="1"/>
</dbReference>
<comment type="similarity">
    <text evidence="1">Belongs to the peptidase S49 family.</text>
</comment>
<dbReference type="CDD" id="cd07018">
    <property type="entry name" value="S49_SppA_67K_type"/>
    <property type="match status" value="1"/>
</dbReference>
<dbReference type="GO" id="GO:0016787">
    <property type="term" value="F:hydrolase activity"/>
    <property type="evidence" value="ECO:0007669"/>
    <property type="project" value="UniProtKB-KW"/>
</dbReference>
<keyword evidence="4" id="KW-0720">Serine protease</keyword>
<dbReference type="CDD" id="cd07023">
    <property type="entry name" value="S49_Sppa_N_C"/>
    <property type="match status" value="1"/>
</dbReference>
<reference evidence="6 7" key="1">
    <citation type="submission" date="2024-09" db="EMBL/GenBank/DDBJ databases">
        <authorList>
            <person name="Sun Q."/>
            <person name="Mori K."/>
        </authorList>
    </citation>
    <scope>NUCLEOTIDE SEQUENCE [LARGE SCALE GENOMIC DNA]</scope>
    <source>
        <strain evidence="6 7">CCM 7706</strain>
    </source>
</reference>
<evidence type="ECO:0000256" key="4">
    <source>
        <dbReference type="ARBA" id="ARBA00022825"/>
    </source>
</evidence>
<dbReference type="NCBIfam" id="TIGR00705">
    <property type="entry name" value="SppA_67K"/>
    <property type="match status" value="1"/>
</dbReference>
<name>A0ABV6CUZ2_9SPHN</name>
<dbReference type="InterPro" id="IPR047272">
    <property type="entry name" value="S49_SppA_C"/>
</dbReference>
<dbReference type="PANTHER" id="PTHR33209">
    <property type="entry name" value="PROTEASE 4"/>
    <property type="match status" value="1"/>
</dbReference>
<keyword evidence="3 6" id="KW-0378">Hydrolase</keyword>
<dbReference type="Gene3D" id="6.20.330.10">
    <property type="match status" value="1"/>
</dbReference>
<evidence type="ECO:0000256" key="1">
    <source>
        <dbReference type="ARBA" id="ARBA00008683"/>
    </source>
</evidence>
<dbReference type="InterPro" id="IPR047217">
    <property type="entry name" value="S49_SppA_67K_type_N"/>
</dbReference>
<evidence type="ECO:0000313" key="6">
    <source>
        <dbReference type="EMBL" id="MFC0204247.1"/>
    </source>
</evidence>
<dbReference type="RefSeq" id="WP_379487001.1">
    <property type="nucleotide sequence ID" value="NZ_JBHLWK010000010.1"/>
</dbReference>
<dbReference type="InterPro" id="IPR002142">
    <property type="entry name" value="Peptidase_S49"/>
</dbReference>
<dbReference type="InterPro" id="IPR029045">
    <property type="entry name" value="ClpP/crotonase-like_dom_sf"/>
</dbReference>
<dbReference type="EC" id="3.4.21.-" evidence="6"/>
<proteinExistence type="inferred from homology"/>
<dbReference type="EMBL" id="JBHLWK010000010">
    <property type="protein sequence ID" value="MFC0204247.1"/>
    <property type="molecule type" value="Genomic_DNA"/>
</dbReference>
<keyword evidence="2" id="KW-0645">Protease</keyword>
<dbReference type="InterPro" id="IPR004634">
    <property type="entry name" value="Pept_S49_pIV"/>
</dbReference>
<protein>
    <submittedName>
        <fullName evidence="6">Signal peptide peptidase SppA</fullName>
        <ecNumber evidence="6">3.4.21.-</ecNumber>
    </submittedName>
</protein>
<feature type="domain" description="Peptidase S49" evidence="5">
    <location>
        <begin position="381"/>
        <end position="530"/>
    </location>
</feature>
<evidence type="ECO:0000259" key="5">
    <source>
        <dbReference type="Pfam" id="PF01343"/>
    </source>
</evidence>
<feature type="domain" description="Peptidase S49" evidence="5">
    <location>
        <begin position="126"/>
        <end position="280"/>
    </location>
</feature>
<dbReference type="Gene3D" id="3.90.226.10">
    <property type="entry name" value="2-enoyl-CoA Hydratase, Chain A, domain 1"/>
    <property type="match status" value="2"/>
</dbReference>
<dbReference type="SUPFAM" id="SSF52096">
    <property type="entry name" value="ClpP/crotonase"/>
    <property type="match status" value="2"/>
</dbReference>
<evidence type="ECO:0000256" key="2">
    <source>
        <dbReference type="ARBA" id="ARBA00022670"/>
    </source>
</evidence>
<dbReference type="Pfam" id="PF01343">
    <property type="entry name" value="Peptidase_S49"/>
    <property type="match status" value="2"/>
</dbReference>